<dbReference type="InterPro" id="IPR000432">
    <property type="entry name" value="DNA_mismatch_repair_MutS_C"/>
</dbReference>
<dbReference type="Pfam" id="PF00488">
    <property type="entry name" value="MutS_V"/>
    <property type="match status" value="1"/>
</dbReference>
<comment type="caution">
    <text evidence="5">The sequence shown here is derived from an EMBL/GenBank/DDBJ whole genome shotgun (WGS) entry which is preliminary data.</text>
</comment>
<evidence type="ECO:0000313" key="6">
    <source>
        <dbReference type="Proteomes" id="UP001597191"/>
    </source>
</evidence>
<evidence type="ECO:0000313" key="5">
    <source>
        <dbReference type="EMBL" id="MFD1412120.1"/>
    </source>
</evidence>
<dbReference type="RefSeq" id="WP_379881047.1">
    <property type="nucleotide sequence ID" value="NZ_JBHTOH010000094.1"/>
</dbReference>
<dbReference type="PANTHER" id="PTHR11361">
    <property type="entry name" value="DNA MISMATCH REPAIR PROTEIN MUTS FAMILY MEMBER"/>
    <property type="match status" value="1"/>
</dbReference>
<feature type="domain" description="DNA mismatch repair proteins mutS family" evidence="4">
    <location>
        <begin position="316"/>
        <end position="507"/>
    </location>
</feature>
<dbReference type="InterPro" id="IPR045076">
    <property type="entry name" value="MutS"/>
</dbReference>
<dbReference type="SUPFAM" id="SSF52540">
    <property type="entry name" value="P-loop containing nucleoside triphosphate hydrolases"/>
    <property type="match status" value="1"/>
</dbReference>
<dbReference type="Gene3D" id="3.40.50.300">
    <property type="entry name" value="P-loop containing nucleotide triphosphate hydrolases"/>
    <property type="match status" value="1"/>
</dbReference>
<dbReference type="Proteomes" id="UP001597191">
    <property type="component" value="Unassembled WGS sequence"/>
</dbReference>
<protein>
    <submittedName>
        <fullName evidence="5">DNA mismatch repair protein MutS</fullName>
    </submittedName>
</protein>
<evidence type="ECO:0000256" key="3">
    <source>
        <dbReference type="ARBA" id="ARBA00023125"/>
    </source>
</evidence>
<proteinExistence type="predicted"/>
<keyword evidence="3" id="KW-0238">DNA-binding</keyword>
<reference evidence="6" key="1">
    <citation type="journal article" date="2019" name="Int. J. Syst. Evol. Microbiol.">
        <title>The Global Catalogue of Microorganisms (GCM) 10K type strain sequencing project: providing services to taxonomists for standard genome sequencing and annotation.</title>
        <authorList>
            <consortium name="The Broad Institute Genomics Platform"/>
            <consortium name="The Broad Institute Genome Sequencing Center for Infectious Disease"/>
            <person name="Wu L."/>
            <person name="Ma J."/>
        </authorList>
    </citation>
    <scope>NUCLEOTIDE SEQUENCE [LARGE SCALE GENOMIC DNA]</scope>
    <source>
        <strain evidence="6">CCM 8937</strain>
    </source>
</reference>
<keyword evidence="1" id="KW-0547">Nucleotide-binding</keyword>
<organism evidence="5 6">
    <name type="scientific">Lapidilactobacillus gannanensis</name>
    <dbReference type="NCBI Taxonomy" id="2486002"/>
    <lineage>
        <taxon>Bacteria</taxon>
        <taxon>Bacillati</taxon>
        <taxon>Bacillota</taxon>
        <taxon>Bacilli</taxon>
        <taxon>Lactobacillales</taxon>
        <taxon>Lactobacillaceae</taxon>
        <taxon>Lapidilactobacillus</taxon>
    </lineage>
</organism>
<dbReference type="PANTHER" id="PTHR11361:SF34">
    <property type="entry name" value="DNA MISMATCH REPAIR PROTEIN MSH1, MITOCHONDRIAL"/>
    <property type="match status" value="1"/>
</dbReference>
<evidence type="ECO:0000259" key="4">
    <source>
        <dbReference type="SMART" id="SM00534"/>
    </source>
</evidence>
<evidence type="ECO:0000256" key="1">
    <source>
        <dbReference type="ARBA" id="ARBA00022741"/>
    </source>
</evidence>
<accession>A0ABW4BRJ3</accession>
<name>A0ABW4BRJ3_9LACO</name>
<keyword evidence="6" id="KW-1185">Reference proteome</keyword>
<gene>
    <name evidence="5" type="ORF">ACFQ4R_11065</name>
</gene>
<dbReference type="InterPro" id="IPR027417">
    <property type="entry name" value="P-loop_NTPase"/>
</dbReference>
<dbReference type="SMART" id="SM00534">
    <property type="entry name" value="MUTSac"/>
    <property type="match status" value="1"/>
</dbReference>
<dbReference type="EMBL" id="JBHTOH010000094">
    <property type="protein sequence ID" value="MFD1412120.1"/>
    <property type="molecule type" value="Genomic_DNA"/>
</dbReference>
<keyword evidence="2" id="KW-0067">ATP-binding</keyword>
<sequence>MKVDLLDQRNQWATDWQLSELQRATYQDLELQPLVDAASQDDDFIAKMMTKSFFEPLTSQPEIAYRQATLQYALQEPDYFKQIYQICGEIDYEVRHRLWIIDEEAATYSLSSSVSLTKIYLGGIQKIIAAAKTTTTLSPAVQQFQQRLNNIFGNGQMAAMLQLLNDLNNNHFYGVEGHLEANFSTAVGEREIQHVNHFVDRLTEKLRLGTRKVTFEINPRDDNGSQAVVRLGNRASFKSAQSIMTVFHILKAFFNELRAQTAWLVGMTQLAQPLANQFCYPTMTPKVSGQGIKNVVLLLSQQICQVIGNDLDIELAPCLVITGANQGGKTTFLRALGQAALMANAGMFVCATQLTLPGYTNVWTHFKREEDTAIASGKLDDELKRMATIVQQLGPHDLILMNESFSSTNEHEGSTINFEVTKGLLARQATVFSVSHQYEYTQLLKQATDLKPVFMRAQRSDDGARSFQILPGPALKTSFGLDIFRKKFKAEANVTVPLLEKVNSTISEQTTGD</sequence>
<evidence type="ECO:0000256" key="2">
    <source>
        <dbReference type="ARBA" id="ARBA00022840"/>
    </source>
</evidence>